<keyword evidence="8 11" id="KW-1133">Transmembrane helix</keyword>
<dbReference type="PROSITE" id="PS50929">
    <property type="entry name" value="ABC_TM1F"/>
    <property type="match status" value="2"/>
</dbReference>
<dbReference type="InterPro" id="IPR036640">
    <property type="entry name" value="ABC1_TM_sf"/>
</dbReference>
<evidence type="ECO:0000256" key="1">
    <source>
        <dbReference type="ARBA" id="ARBA00004141"/>
    </source>
</evidence>
<dbReference type="GO" id="GO:0005524">
    <property type="term" value="F:ATP binding"/>
    <property type="evidence" value="ECO:0007669"/>
    <property type="project" value="UniProtKB-KW"/>
</dbReference>
<dbReference type="GO" id="GO:0016887">
    <property type="term" value="F:ATP hydrolysis activity"/>
    <property type="evidence" value="ECO:0007669"/>
    <property type="project" value="InterPro"/>
</dbReference>
<evidence type="ECO:0000256" key="7">
    <source>
        <dbReference type="ARBA" id="ARBA00022840"/>
    </source>
</evidence>
<dbReference type="Pfam" id="PF00005">
    <property type="entry name" value="ABC_tran"/>
    <property type="match status" value="2"/>
</dbReference>
<keyword evidence="5" id="KW-0677">Repeat</keyword>
<dbReference type="PANTHER" id="PTHR24223">
    <property type="entry name" value="ATP-BINDING CASSETTE SUB-FAMILY C"/>
    <property type="match status" value="1"/>
</dbReference>
<dbReference type="InterPro" id="IPR050173">
    <property type="entry name" value="ABC_transporter_C-like"/>
</dbReference>
<feature type="transmembrane region" description="Helical" evidence="11">
    <location>
        <begin position="333"/>
        <end position="353"/>
    </location>
</feature>
<evidence type="ECO:0000256" key="10">
    <source>
        <dbReference type="SAM" id="MobiDB-lite"/>
    </source>
</evidence>
<dbReference type="GO" id="GO:0016020">
    <property type="term" value="C:membrane"/>
    <property type="evidence" value="ECO:0007669"/>
    <property type="project" value="UniProtKB-SubCell"/>
</dbReference>
<feature type="domain" description="ABC transmembrane type-1" evidence="13">
    <location>
        <begin position="816"/>
        <end position="1116"/>
    </location>
</feature>
<evidence type="ECO:0008006" key="16">
    <source>
        <dbReference type="Google" id="ProtNLM"/>
    </source>
</evidence>
<reference evidence="14 15" key="1">
    <citation type="submission" date="2018-05" db="EMBL/GenBank/DDBJ databases">
        <title>Draft genome sequence of Scytalidium lignicola DSM 105466, a ubiquitous saprotrophic fungus.</title>
        <authorList>
            <person name="Buettner E."/>
            <person name="Gebauer A.M."/>
            <person name="Hofrichter M."/>
            <person name="Liers C."/>
            <person name="Kellner H."/>
        </authorList>
    </citation>
    <scope>NUCLEOTIDE SEQUENCE [LARGE SCALE GENOMIC DNA]</scope>
    <source>
        <strain evidence="14 15">DSM 105466</strain>
    </source>
</reference>
<feature type="non-terminal residue" evidence="14">
    <location>
        <position position="1"/>
    </location>
</feature>
<dbReference type="Pfam" id="PF00664">
    <property type="entry name" value="ABC_membrane"/>
    <property type="match status" value="2"/>
</dbReference>
<keyword evidence="15" id="KW-1185">Reference proteome</keyword>
<evidence type="ECO:0000259" key="13">
    <source>
        <dbReference type="PROSITE" id="PS50929"/>
    </source>
</evidence>
<dbReference type="OMA" id="QWSEMAI"/>
<feature type="transmembrane region" description="Helical" evidence="11">
    <location>
        <begin position="1058"/>
        <end position="1081"/>
    </location>
</feature>
<dbReference type="SUPFAM" id="SSF90123">
    <property type="entry name" value="ABC transporter transmembrane region"/>
    <property type="match status" value="2"/>
</dbReference>
<protein>
    <recommendedName>
        <fullName evidence="16">P-loop containing nucleoside triphosphate hydrolase protein</fullName>
    </recommendedName>
</protein>
<feature type="non-terminal residue" evidence="14">
    <location>
        <position position="1402"/>
    </location>
</feature>
<evidence type="ECO:0000256" key="5">
    <source>
        <dbReference type="ARBA" id="ARBA00022737"/>
    </source>
</evidence>
<evidence type="ECO:0000256" key="6">
    <source>
        <dbReference type="ARBA" id="ARBA00022741"/>
    </source>
</evidence>
<sequence length="1402" mass="156143">MYSDEDGIATKQSQATYDSRVRMLLLTTSLLSWLGFSAAILNGEYVRENIYFIPPLELSGLLHCSKVLWPLLCIHCTGLHWKNDPIRIYAAGLRGSLLSILVVSSKLLAADLHNEESSPAVSLASLQLCAAVSLAITYVLIPRRPDLFTPDGKLVDLERSSSALGRYSMNWCTAALALAGCHAPLDELPVLDYLTRSKTQPLLVMTSPKVTLWNRILAERYLGFAKQWTLMFVRSIITFGPPYCVMKLLKTLEDNQGRTNDAWIWLIGIGWSEMGIPVRAQLIMAIYQKALRRKDSKDQRKISNSKVASNTPEPINLISSDTMSFSKFTAVNYILPSSFVRFFFAILFLVKLLGWKSSLVGMTVTVLCVPIHTFVIKQQRTSQKNLTLARDKKTKVLTEALHALRQIKFSALEAQWDEYIEIFRQEEIKHLRWSSTASNIKSVWRITAPFLVAAALICTYAYLQGNITPSIIFPMIEVLPHLQETLGFVPVVFQDYFGARSNSHRIDEFLRQPEQRHILGPSPSGHVTFQNASITWPSDEVEDEGDEDERSTSSYRFSLEGINLDFPVGELSIIYGKTGSGKSLLLASVIGEVELLRGRIDAPSITEGYPVAFVSQTPWLQNATVKDNILFGNVFDKERYEKVLAACALQVDLAALAKGDETLIGLRGVKLSGGQRARLAFGRALYSNAQLLVLDDIFSALDSHVSRDIFNALTGELGKSRTRILVTHQVSLCLPKTKYIVHVRNNTISYAGSTDSMGKAIDVMKTEVSIGPKPPPEEESNPEKSEKIPKNRPVVKKAKRSNARTDLKIYGSYFSAAGGLGFTLIYILGLVTKQLLNALTRWLLGRINSTRRKEIIDQSKTPPFIANWGSGLQQYLYLYLWSSLLAITLELLFSLYTFSGSIRASKILFRKMTFKVLRMPILWLDTTPIGEMLKRFTIDTRVIDDLVLATMSEFADCLIQLLTIVGVGLYTSMYTSFLTVVLLAWCAQVSRGYIKARSMVKRADAAPTADILEHFTSSVAGVSTIRAFGAVDRSIEQMHRHLDRLSTAKRHFWIFNRWLGLQMSFIGVLFSFSTGVILLSSESIVDPSLFGFCLTFSMGFSRAIFKAINNFGILETCMDAAGEVIGLTELEIEDQGGNQVSEDWPPHGKVEVKELKLTYSAGLPLVLKGVSFTVEAGQRIGIVGRTGAGKSSLALSLLRLLEPRDGSIHIDGIDISTIKLKSLRSRIVFIPQDPVLFSGTVRSNLDYFKQVEEDKLNEALRRVKLLAEEGDHKSGLFSLDSLISAGGANMSQGQRQLLCLALVLIKNPKIIILDEATSAVDNKTDLIIQDTIRTEFSKTLIVVAHRLRTIASFDQVMVISDGEVAEFGKPAELLRQKGLFYNLIQDSQDKDFLMRTIQAKIS</sequence>
<evidence type="ECO:0000313" key="15">
    <source>
        <dbReference type="Proteomes" id="UP000258309"/>
    </source>
</evidence>
<accession>A0A3E2HHX0</accession>
<dbReference type="Gene3D" id="1.20.1560.10">
    <property type="entry name" value="ABC transporter type 1, transmembrane domain"/>
    <property type="match status" value="2"/>
</dbReference>
<feature type="transmembrane region" description="Helical" evidence="11">
    <location>
        <begin position="810"/>
        <end position="831"/>
    </location>
</feature>
<evidence type="ECO:0000256" key="4">
    <source>
        <dbReference type="ARBA" id="ARBA00022692"/>
    </source>
</evidence>
<dbReference type="PROSITE" id="PS00211">
    <property type="entry name" value="ABC_TRANSPORTER_1"/>
    <property type="match status" value="2"/>
</dbReference>
<dbReference type="InterPro" id="IPR011527">
    <property type="entry name" value="ABC1_TM_dom"/>
</dbReference>
<dbReference type="STRING" id="5539.A0A3E2HHX0"/>
<evidence type="ECO:0000256" key="8">
    <source>
        <dbReference type="ARBA" id="ARBA00022989"/>
    </source>
</evidence>
<feature type="transmembrane region" description="Helical" evidence="11">
    <location>
        <begin position="21"/>
        <end position="40"/>
    </location>
</feature>
<feature type="domain" description="ABC transporter" evidence="12">
    <location>
        <begin position="1152"/>
        <end position="1386"/>
    </location>
</feature>
<dbReference type="FunFam" id="3.40.50.300:FF:000610">
    <property type="entry name" value="Multidrug resistance-associated ABC transporter"/>
    <property type="match status" value="1"/>
</dbReference>
<dbReference type="EMBL" id="NCSJ02000044">
    <property type="protein sequence ID" value="RFU32967.1"/>
    <property type="molecule type" value="Genomic_DNA"/>
</dbReference>
<keyword evidence="3" id="KW-0813">Transport</keyword>
<dbReference type="InterPro" id="IPR017871">
    <property type="entry name" value="ABC_transporter-like_CS"/>
</dbReference>
<organism evidence="14 15">
    <name type="scientific">Scytalidium lignicola</name>
    <name type="common">Hyphomycete</name>
    <dbReference type="NCBI Taxonomy" id="5539"/>
    <lineage>
        <taxon>Eukaryota</taxon>
        <taxon>Fungi</taxon>
        <taxon>Dikarya</taxon>
        <taxon>Ascomycota</taxon>
        <taxon>Pezizomycotina</taxon>
        <taxon>Leotiomycetes</taxon>
        <taxon>Leotiomycetes incertae sedis</taxon>
        <taxon>Scytalidium</taxon>
    </lineage>
</organism>
<dbReference type="InterPro" id="IPR003593">
    <property type="entry name" value="AAA+_ATPase"/>
</dbReference>
<feature type="transmembrane region" description="Helical" evidence="11">
    <location>
        <begin position="442"/>
        <end position="463"/>
    </location>
</feature>
<comment type="subcellular location">
    <subcellularLocation>
        <location evidence="1">Membrane</location>
        <topology evidence="1">Multi-pass membrane protein</topology>
    </subcellularLocation>
</comment>
<evidence type="ECO:0000313" key="14">
    <source>
        <dbReference type="EMBL" id="RFU32967.1"/>
    </source>
</evidence>
<feature type="transmembrane region" description="Helical" evidence="11">
    <location>
        <begin position="359"/>
        <end position="376"/>
    </location>
</feature>
<keyword evidence="7" id="KW-0067">ATP-binding</keyword>
<name>A0A3E2HHX0_SCYLI</name>
<evidence type="ECO:0000256" key="11">
    <source>
        <dbReference type="SAM" id="Phobius"/>
    </source>
</evidence>
<dbReference type="CDD" id="cd03250">
    <property type="entry name" value="ABCC_MRP_domain1"/>
    <property type="match status" value="1"/>
</dbReference>
<dbReference type="FunFam" id="1.20.1560.10:FF:000013">
    <property type="entry name" value="ABC transporter C family member 2"/>
    <property type="match status" value="1"/>
</dbReference>
<feature type="domain" description="ABC transmembrane type-1" evidence="13">
    <location>
        <begin position="265"/>
        <end position="496"/>
    </location>
</feature>
<keyword evidence="4 11" id="KW-0812">Transmembrane</keyword>
<dbReference type="PROSITE" id="PS50893">
    <property type="entry name" value="ABC_TRANSPORTER_2"/>
    <property type="match status" value="2"/>
</dbReference>
<keyword evidence="9 11" id="KW-0472">Membrane</keyword>
<feature type="transmembrane region" description="Helical" evidence="11">
    <location>
        <begin position="876"/>
        <end position="898"/>
    </location>
</feature>
<evidence type="ECO:0000256" key="3">
    <source>
        <dbReference type="ARBA" id="ARBA00022448"/>
    </source>
</evidence>
<dbReference type="GO" id="GO:0140359">
    <property type="term" value="F:ABC-type transporter activity"/>
    <property type="evidence" value="ECO:0007669"/>
    <property type="project" value="InterPro"/>
</dbReference>
<feature type="domain" description="ABC transporter" evidence="12">
    <location>
        <begin position="527"/>
        <end position="770"/>
    </location>
</feature>
<dbReference type="Gene3D" id="3.40.50.300">
    <property type="entry name" value="P-loop containing nucleotide triphosphate hydrolases"/>
    <property type="match status" value="2"/>
</dbReference>
<evidence type="ECO:0000256" key="2">
    <source>
        <dbReference type="ARBA" id="ARBA00009726"/>
    </source>
</evidence>
<dbReference type="OrthoDB" id="6500128at2759"/>
<dbReference type="Proteomes" id="UP000258309">
    <property type="component" value="Unassembled WGS sequence"/>
</dbReference>
<gene>
    <name evidence="14" type="ORF">B7463_g3371</name>
</gene>
<dbReference type="CDD" id="cd18604">
    <property type="entry name" value="ABC_6TM_VMR1_D2_like"/>
    <property type="match status" value="1"/>
</dbReference>
<comment type="caution">
    <text evidence="14">The sequence shown here is derived from an EMBL/GenBank/DDBJ whole genome shotgun (WGS) entry which is preliminary data.</text>
</comment>
<proteinExistence type="inferred from homology"/>
<dbReference type="CDD" id="cd18596">
    <property type="entry name" value="ABC_6TM_VMR1_D1_like"/>
    <property type="match status" value="1"/>
</dbReference>
<keyword evidence="6" id="KW-0547">Nucleotide-binding</keyword>
<dbReference type="CDD" id="cd03244">
    <property type="entry name" value="ABCC_MRP_domain2"/>
    <property type="match status" value="1"/>
</dbReference>
<dbReference type="InterPro" id="IPR027417">
    <property type="entry name" value="P-loop_NTPase"/>
</dbReference>
<dbReference type="PANTHER" id="PTHR24223:SF456">
    <property type="entry name" value="MULTIDRUG RESISTANCE-ASSOCIATED PROTEIN LETHAL(2)03659"/>
    <property type="match status" value="1"/>
</dbReference>
<evidence type="ECO:0000259" key="12">
    <source>
        <dbReference type="PROSITE" id="PS50893"/>
    </source>
</evidence>
<feature type="transmembrane region" description="Helical" evidence="11">
    <location>
        <begin position="120"/>
        <end position="141"/>
    </location>
</feature>
<feature type="region of interest" description="Disordered" evidence="10">
    <location>
        <begin position="768"/>
        <end position="799"/>
    </location>
</feature>
<dbReference type="SMART" id="SM00382">
    <property type="entry name" value="AAA"/>
    <property type="match status" value="2"/>
</dbReference>
<evidence type="ECO:0000256" key="9">
    <source>
        <dbReference type="ARBA" id="ARBA00023136"/>
    </source>
</evidence>
<dbReference type="GO" id="GO:0005737">
    <property type="term" value="C:cytoplasm"/>
    <property type="evidence" value="ECO:0007669"/>
    <property type="project" value="UniProtKB-ARBA"/>
</dbReference>
<dbReference type="InterPro" id="IPR003439">
    <property type="entry name" value="ABC_transporter-like_ATP-bd"/>
</dbReference>
<dbReference type="SUPFAM" id="SSF52540">
    <property type="entry name" value="P-loop containing nucleoside triphosphate hydrolases"/>
    <property type="match status" value="2"/>
</dbReference>
<comment type="similarity">
    <text evidence="2">Belongs to the ABC transporter superfamily. ABCC family. Conjugate transporter (TC 3.A.1.208) subfamily.</text>
</comment>
<feature type="transmembrane region" description="Helical" evidence="11">
    <location>
        <begin position="958"/>
        <end position="987"/>
    </location>
</feature>